<dbReference type="EMBL" id="AWUE01016225">
    <property type="protein sequence ID" value="OMO93796.1"/>
    <property type="molecule type" value="Genomic_DNA"/>
</dbReference>
<organism evidence="2 3">
    <name type="scientific">Corchorus olitorius</name>
    <dbReference type="NCBI Taxonomy" id="93759"/>
    <lineage>
        <taxon>Eukaryota</taxon>
        <taxon>Viridiplantae</taxon>
        <taxon>Streptophyta</taxon>
        <taxon>Embryophyta</taxon>
        <taxon>Tracheophyta</taxon>
        <taxon>Spermatophyta</taxon>
        <taxon>Magnoliopsida</taxon>
        <taxon>eudicotyledons</taxon>
        <taxon>Gunneridae</taxon>
        <taxon>Pentapetalae</taxon>
        <taxon>rosids</taxon>
        <taxon>malvids</taxon>
        <taxon>Malvales</taxon>
        <taxon>Malvaceae</taxon>
        <taxon>Grewioideae</taxon>
        <taxon>Apeibeae</taxon>
        <taxon>Corchorus</taxon>
    </lineage>
</organism>
<evidence type="ECO:0000313" key="3">
    <source>
        <dbReference type="Proteomes" id="UP000187203"/>
    </source>
</evidence>
<dbReference type="Proteomes" id="UP000187203">
    <property type="component" value="Unassembled WGS sequence"/>
</dbReference>
<accession>A0A1R3JG39</accession>
<feature type="compositionally biased region" description="Basic and acidic residues" evidence="1">
    <location>
        <begin position="61"/>
        <end position="77"/>
    </location>
</feature>
<evidence type="ECO:0000256" key="1">
    <source>
        <dbReference type="SAM" id="MobiDB-lite"/>
    </source>
</evidence>
<feature type="region of interest" description="Disordered" evidence="1">
    <location>
        <begin position="1"/>
        <end position="133"/>
    </location>
</feature>
<dbReference type="AlphaFoldDB" id="A0A1R3JG39"/>
<feature type="compositionally biased region" description="Polar residues" evidence="1">
    <location>
        <begin position="38"/>
        <end position="49"/>
    </location>
</feature>
<dbReference type="STRING" id="93759.A0A1R3JG39"/>
<keyword evidence="3" id="KW-1185">Reference proteome</keyword>
<name>A0A1R3JG39_9ROSI</name>
<gene>
    <name evidence="2" type="ORF">COLO4_16665</name>
</gene>
<sequence>MGCGSSKIDRPQGEMLPKLPPIISRKIEEIRRHRAGGNNLSKKQLLNNGSEEDSPGGHRRQCNDHKSDSSMEHDKDSLGSPKVAPEPITDRDVQTLSSDHHKEVIRAKNKSIQQDYNNNNKHHKHEDEEVDDDVTKTLEKLGLEETDDEIEDQYGRLSNVGGSLTCPASPSFRVYYIESLQDKDDDDDVEDDDQLELDIGKDYIITKGSLSDTDVVSQKSSEESTSEAKIIKKRRRGMKFRRVIPKGKPVRKFLSVKSCYYPMSCGGRRHELTRLVSAKAAATT</sequence>
<protein>
    <submittedName>
        <fullName evidence="2">Uncharacterized protein</fullName>
    </submittedName>
</protein>
<dbReference type="OrthoDB" id="1903040at2759"/>
<comment type="caution">
    <text evidence="2">The sequence shown here is derived from an EMBL/GenBank/DDBJ whole genome shotgun (WGS) entry which is preliminary data.</text>
</comment>
<evidence type="ECO:0000313" key="2">
    <source>
        <dbReference type="EMBL" id="OMO93796.1"/>
    </source>
</evidence>
<proteinExistence type="predicted"/>
<reference evidence="3" key="1">
    <citation type="submission" date="2013-09" db="EMBL/GenBank/DDBJ databases">
        <title>Corchorus olitorius genome sequencing.</title>
        <authorList>
            <person name="Alam M."/>
            <person name="Haque M.S."/>
            <person name="Islam M.S."/>
            <person name="Emdad E.M."/>
            <person name="Islam M.M."/>
            <person name="Ahmed B."/>
            <person name="Halim A."/>
            <person name="Hossen Q.M.M."/>
            <person name="Hossain M.Z."/>
            <person name="Ahmed R."/>
            <person name="Khan M.M."/>
            <person name="Islam R."/>
            <person name="Rashid M.M."/>
            <person name="Khan S.A."/>
            <person name="Rahman M.S."/>
            <person name="Alam M."/>
            <person name="Yahiya A.S."/>
            <person name="Khan M.S."/>
            <person name="Azam M.S."/>
            <person name="Haque T."/>
            <person name="Lashkar M.Z.H."/>
            <person name="Akhand A.I."/>
            <person name="Morshed G."/>
            <person name="Roy S."/>
            <person name="Uddin K.S."/>
            <person name="Rabeya T."/>
            <person name="Hossain A.S."/>
            <person name="Chowdhury A."/>
            <person name="Snigdha A.R."/>
            <person name="Mortoza M.S."/>
            <person name="Matin S.A."/>
            <person name="Hoque S.M.E."/>
            <person name="Islam M.K."/>
            <person name="Roy D.K."/>
            <person name="Haider R."/>
            <person name="Moosa M.M."/>
            <person name="Elias S.M."/>
            <person name="Hasan A.M."/>
            <person name="Jahan S."/>
            <person name="Shafiuddin M."/>
            <person name="Mahmood N."/>
            <person name="Shommy N.S."/>
        </authorList>
    </citation>
    <scope>NUCLEOTIDE SEQUENCE [LARGE SCALE GENOMIC DNA]</scope>
    <source>
        <strain evidence="3">cv. O-4</strain>
    </source>
</reference>
<feature type="compositionally biased region" description="Basic and acidic residues" evidence="1">
    <location>
        <begin position="88"/>
        <end position="106"/>
    </location>
</feature>